<dbReference type="Proteomes" id="UP000800038">
    <property type="component" value="Unassembled WGS sequence"/>
</dbReference>
<dbReference type="AlphaFoldDB" id="A0A6A5SYA0"/>
<name>A0A6A5SYA0_9PLEO</name>
<proteinExistence type="predicted"/>
<evidence type="ECO:0000313" key="2">
    <source>
        <dbReference type="Proteomes" id="UP000800038"/>
    </source>
</evidence>
<dbReference type="EMBL" id="ML976017">
    <property type="protein sequence ID" value="KAF1944359.1"/>
    <property type="molecule type" value="Genomic_DNA"/>
</dbReference>
<evidence type="ECO:0000313" key="1">
    <source>
        <dbReference type="EMBL" id="KAF1944359.1"/>
    </source>
</evidence>
<gene>
    <name evidence="1" type="ORF">EJ02DRAFT_510266</name>
</gene>
<accession>A0A6A5SYA0</accession>
<sequence length="318" mass="35428">MFPERFLYPESSLKASWVNRQEVEKGLAMLISAGRTRTVTRSDQTEADEVPKHIFNMRYANFAADPVKYKWTELEAWLLRWHRVGIFISGKETTDCHPVPDSPPLSKRVANVTDKGDRKAKRMVSSEYFLDKTTADRPRASQLARTERNVCITGRIPIHLKAKLKASFATSWPVKQPTPATPLPFPLPACLPSRFPRSDREHFLVRQVSKASSPSTRVSSRVLPPMQVVLSREFQGVPECQTVWVGRLRRMEAVHVRRGAALGASAPTFVPGGVVHVTTSDVIEKAKPIRAVGKGTVASAKSDPCDMQLVLYMEAVGA</sequence>
<protein>
    <submittedName>
        <fullName evidence="1">Uncharacterized protein</fullName>
    </submittedName>
</protein>
<keyword evidence="2" id="KW-1185">Reference proteome</keyword>
<organism evidence="1 2">
    <name type="scientific">Clathrospora elynae</name>
    <dbReference type="NCBI Taxonomy" id="706981"/>
    <lineage>
        <taxon>Eukaryota</taxon>
        <taxon>Fungi</taxon>
        <taxon>Dikarya</taxon>
        <taxon>Ascomycota</taxon>
        <taxon>Pezizomycotina</taxon>
        <taxon>Dothideomycetes</taxon>
        <taxon>Pleosporomycetidae</taxon>
        <taxon>Pleosporales</taxon>
        <taxon>Diademaceae</taxon>
        <taxon>Clathrospora</taxon>
    </lineage>
</organism>
<reference evidence="1" key="1">
    <citation type="journal article" date="2020" name="Stud. Mycol.">
        <title>101 Dothideomycetes genomes: a test case for predicting lifestyles and emergence of pathogens.</title>
        <authorList>
            <person name="Haridas S."/>
            <person name="Albert R."/>
            <person name="Binder M."/>
            <person name="Bloem J."/>
            <person name="Labutti K."/>
            <person name="Salamov A."/>
            <person name="Andreopoulos B."/>
            <person name="Baker S."/>
            <person name="Barry K."/>
            <person name="Bills G."/>
            <person name="Bluhm B."/>
            <person name="Cannon C."/>
            <person name="Castanera R."/>
            <person name="Culley D."/>
            <person name="Daum C."/>
            <person name="Ezra D."/>
            <person name="Gonzalez J."/>
            <person name="Henrissat B."/>
            <person name="Kuo A."/>
            <person name="Liang C."/>
            <person name="Lipzen A."/>
            <person name="Lutzoni F."/>
            <person name="Magnuson J."/>
            <person name="Mondo S."/>
            <person name="Nolan M."/>
            <person name="Ohm R."/>
            <person name="Pangilinan J."/>
            <person name="Park H.-J."/>
            <person name="Ramirez L."/>
            <person name="Alfaro M."/>
            <person name="Sun H."/>
            <person name="Tritt A."/>
            <person name="Yoshinaga Y."/>
            <person name="Zwiers L.-H."/>
            <person name="Turgeon B."/>
            <person name="Goodwin S."/>
            <person name="Spatafora J."/>
            <person name="Crous P."/>
            <person name="Grigoriev I."/>
        </authorList>
    </citation>
    <scope>NUCLEOTIDE SEQUENCE</scope>
    <source>
        <strain evidence="1">CBS 161.51</strain>
    </source>
</reference>